<dbReference type="Proteomes" id="UP000051952">
    <property type="component" value="Unassembled WGS sequence"/>
</dbReference>
<dbReference type="OrthoDB" id="10251809at2759"/>
<organism evidence="2 3">
    <name type="scientific">Bodo saltans</name>
    <name type="common">Flagellated protozoan</name>
    <dbReference type="NCBI Taxonomy" id="75058"/>
    <lineage>
        <taxon>Eukaryota</taxon>
        <taxon>Discoba</taxon>
        <taxon>Euglenozoa</taxon>
        <taxon>Kinetoplastea</taxon>
        <taxon>Metakinetoplastina</taxon>
        <taxon>Eubodonida</taxon>
        <taxon>Bodonidae</taxon>
        <taxon>Bodo</taxon>
    </lineage>
</organism>
<evidence type="ECO:0000256" key="1">
    <source>
        <dbReference type="SAM" id="MobiDB-lite"/>
    </source>
</evidence>
<gene>
    <name evidence="2" type="ORF">BSAL_03465</name>
</gene>
<name>A0A0S4IIH8_BODSA</name>
<evidence type="ECO:0000313" key="3">
    <source>
        <dbReference type="Proteomes" id="UP000051952"/>
    </source>
</evidence>
<dbReference type="InterPro" id="IPR015915">
    <property type="entry name" value="Kelch-typ_b-propeller"/>
</dbReference>
<dbReference type="SUPFAM" id="SSF117281">
    <property type="entry name" value="Kelch motif"/>
    <property type="match status" value="1"/>
</dbReference>
<accession>A0A0S4IIH8</accession>
<dbReference type="Gene3D" id="2.120.10.80">
    <property type="entry name" value="Kelch-type beta propeller"/>
    <property type="match status" value="2"/>
</dbReference>
<dbReference type="PANTHER" id="PTHR23244">
    <property type="entry name" value="KELCH REPEAT DOMAIN"/>
    <property type="match status" value="1"/>
</dbReference>
<dbReference type="VEuPathDB" id="TriTrypDB:BSAL_03465"/>
<dbReference type="PANTHER" id="PTHR23244:SF471">
    <property type="entry name" value="GUANINE NUCLEOTIDE-BINDING PROTEIN SUBUNIT BETA 1-RELATED"/>
    <property type="match status" value="1"/>
</dbReference>
<dbReference type="Pfam" id="PF24681">
    <property type="entry name" value="Kelch_KLHDC2_KLHL20_DRC7"/>
    <property type="match status" value="1"/>
</dbReference>
<reference evidence="3" key="1">
    <citation type="submission" date="2015-09" db="EMBL/GenBank/DDBJ databases">
        <authorList>
            <consortium name="Pathogen Informatics"/>
        </authorList>
    </citation>
    <scope>NUCLEOTIDE SEQUENCE [LARGE SCALE GENOMIC DNA]</scope>
    <source>
        <strain evidence="3">Lake Konstanz</strain>
    </source>
</reference>
<evidence type="ECO:0000313" key="2">
    <source>
        <dbReference type="EMBL" id="CUE71860.1"/>
    </source>
</evidence>
<feature type="region of interest" description="Disordered" evidence="1">
    <location>
        <begin position="281"/>
        <end position="303"/>
    </location>
</feature>
<sequence length="303" mass="32537">MYSLPLLETGISRTFEKIESPPGVTEDDVPCARRGHTLVPYKDGACILFGGHSRVSLNDAWVLEADLTWRELPTRGNNPTYPFSGTPECRYGHTSVIYREHMYVFGGFGASGPAEPHVWALNLETYIWAVVDVAVGVSDGPGGRFGHTASLVGCRMVIFGGMDGFPHGKSLNDAYQLNLVTLEWTKLLVGGGSDGTESGGGGDDAAQTSGSVQALLGPQARRSHAAVLDSSGGRVIIFGGWGECAVQHDNTFLEMEISPPTLREIARDWIGSKVVFPRSASSMSATTPKQQERPNHQLVTCDT</sequence>
<dbReference type="AlphaFoldDB" id="A0A0S4IIH8"/>
<dbReference type="EMBL" id="CYKH01000114">
    <property type="protein sequence ID" value="CUE71860.1"/>
    <property type="molecule type" value="Genomic_DNA"/>
</dbReference>
<proteinExistence type="predicted"/>
<keyword evidence="3" id="KW-1185">Reference proteome</keyword>
<protein>
    <submittedName>
        <fullName evidence="2">Kelch domain-containing protein, putative</fullName>
    </submittedName>
</protein>